<feature type="region of interest" description="Disordered" evidence="4">
    <location>
        <begin position="35"/>
        <end position="55"/>
    </location>
</feature>
<organism evidence="5 6">
    <name type="scientific">Metarhizium album (strain ARSEF 1941)</name>
    <dbReference type="NCBI Taxonomy" id="1081103"/>
    <lineage>
        <taxon>Eukaryota</taxon>
        <taxon>Fungi</taxon>
        <taxon>Dikarya</taxon>
        <taxon>Ascomycota</taxon>
        <taxon>Pezizomycotina</taxon>
        <taxon>Sordariomycetes</taxon>
        <taxon>Hypocreomycetidae</taxon>
        <taxon>Hypocreales</taxon>
        <taxon>Clavicipitaceae</taxon>
        <taxon>Metarhizium</taxon>
    </lineage>
</organism>
<dbReference type="InterPro" id="IPR036126">
    <property type="entry name" value="TBCA_sf"/>
</dbReference>
<dbReference type="OrthoDB" id="296187at2759"/>
<dbReference type="PANTHER" id="PTHR21500:SF0">
    <property type="entry name" value="TUBULIN-SPECIFIC CHAPERONE A"/>
    <property type="match status" value="1"/>
</dbReference>
<comment type="subcellular location">
    <subcellularLocation>
        <location evidence="3">Cytoplasm</location>
        <location evidence="3">Cytoskeleton</location>
    </subcellularLocation>
</comment>
<dbReference type="Pfam" id="PF02970">
    <property type="entry name" value="TBCA"/>
    <property type="match status" value="2"/>
</dbReference>
<evidence type="ECO:0000313" key="6">
    <source>
        <dbReference type="Proteomes" id="UP000030816"/>
    </source>
</evidence>
<dbReference type="Proteomes" id="UP000030816">
    <property type="component" value="Unassembled WGS sequence"/>
</dbReference>
<dbReference type="SUPFAM" id="SSF46988">
    <property type="entry name" value="Tubulin chaperone cofactor A"/>
    <property type="match status" value="2"/>
</dbReference>
<dbReference type="GeneID" id="63736406"/>
<protein>
    <recommendedName>
        <fullName evidence="3">Tubulin-specific chaperone A</fullName>
    </recommendedName>
</protein>
<dbReference type="GO" id="GO:0005829">
    <property type="term" value="C:cytosol"/>
    <property type="evidence" value="ECO:0007669"/>
    <property type="project" value="TreeGrafter"/>
</dbReference>
<dbReference type="GO" id="GO:0007021">
    <property type="term" value="P:tubulin complex assembly"/>
    <property type="evidence" value="ECO:0007669"/>
    <property type="project" value="UniProtKB-UniRule"/>
</dbReference>
<dbReference type="AlphaFoldDB" id="A0A0B2X2Q4"/>
<evidence type="ECO:0000256" key="3">
    <source>
        <dbReference type="RuleBase" id="RU364030"/>
    </source>
</evidence>
<name>A0A0B2X2Q4_METAS</name>
<dbReference type="GO" id="GO:0007023">
    <property type="term" value="P:post-chaperonin tubulin folding pathway"/>
    <property type="evidence" value="ECO:0007669"/>
    <property type="project" value="UniProtKB-UniRule"/>
</dbReference>
<comment type="similarity">
    <text evidence="1 3">Belongs to the TBCA family.</text>
</comment>
<keyword evidence="6" id="KW-1185">Reference proteome</keyword>
<proteinExistence type="inferred from homology"/>
<sequence length="142" mass="15234">MAPPSQLAIAASAVTRLLKEEASYHKELADQEAQVKRLEESVQNGGNGGDDGNAEFMLKQNSRRHAITRDMSLGLYLGRKANGSFVQKTAVEQTKAVFGPLRDRIAAAVTKLEDQIALAEEAGGSEDLENAKKVLGQARAKA</sequence>
<keyword evidence="3" id="KW-0493">Microtubule</keyword>
<dbReference type="InterPro" id="IPR004226">
    <property type="entry name" value="TBCA"/>
</dbReference>
<keyword evidence="3" id="KW-0206">Cytoskeleton</keyword>
<comment type="caution">
    <text evidence="5">The sequence shown here is derived from an EMBL/GenBank/DDBJ whole genome shotgun (WGS) entry which is preliminary data.</text>
</comment>
<evidence type="ECO:0000313" key="5">
    <source>
        <dbReference type="EMBL" id="KHO00028.1"/>
    </source>
</evidence>
<dbReference type="HOGENOM" id="CLU_130569_0_1_1"/>
<dbReference type="EMBL" id="AZHE01000003">
    <property type="protein sequence ID" value="KHO00028.1"/>
    <property type="molecule type" value="Genomic_DNA"/>
</dbReference>
<evidence type="ECO:0000256" key="2">
    <source>
        <dbReference type="ARBA" id="ARBA00023186"/>
    </source>
</evidence>
<keyword evidence="2 3" id="KW-0143">Chaperone</keyword>
<dbReference type="RefSeq" id="XP_040681093.1">
    <property type="nucleotide sequence ID" value="XM_040820750.1"/>
</dbReference>
<accession>A0A0B2X2Q4</accession>
<evidence type="ECO:0000256" key="4">
    <source>
        <dbReference type="SAM" id="MobiDB-lite"/>
    </source>
</evidence>
<evidence type="ECO:0000256" key="1">
    <source>
        <dbReference type="ARBA" id="ARBA00006806"/>
    </source>
</evidence>
<dbReference type="GO" id="GO:0048487">
    <property type="term" value="F:beta-tubulin binding"/>
    <property type="evidence" value="ECO:0007669"/>
    <property type="project" value="InterPro"/>
</dbReference>
<dbReference type="Gene3D" id="1.20.58.90">
    <property type="match status" value="1"/>
</dbReference>
<keyword evidence="3" id="KW-0963">Cytoplasm</keyword>
<comment type="subunit">
    <text evidence="3">Supercomplex made of cofactors A to E. Cofactors A and D function by capturing and stabilizing tubulin in a quasi-native conformation. Cofactor E binds to the cofactor D-tubulin complex; interaction with cofactor C then causes the release of tubulin polypeptides that are committed to the native state.</text>
</comment>
<dbReference type="GO" id="GO:0005874">
    <property type="term" value="C:microtubule"/>
    <property type="evidence" value="ECO:0007669"/>
    <property type="project" value="UniProtKB-KW"/>
</dbReference>
<dbReference type="STRING" id="1081103.A0A0B2X2Q4"/>
<gene>
    <name evidence="5" type="ORF">MAM_01951</name>
</gene>
<dbReference type="PANTHER" id="PTHR21500">
    <property type="entry name" value="TUBULIN-SPECIFIC CHAPERONE A"/>
    <property type="match status" value="1"/>
</dbReference>
<reference evidence="5 6" key="1">
    <citation type="journal article" date="2014" name="Proc. Natl. Acad. Sci. U.S.A.">
        <title>Trajectory and genomic determinants of fungal-pathogen speciation and host adaptation.</title>
        <authorList>
            <person name="Hu X."/>
            <person name="Xiao G."/>
            <person name="Zheng P."/>
            <person name="Shang Y."/>
            <person name="Su Y."/>
            <person name="Zhang X."/>
            <person name="Liu X."/>
            <person name="Zhan S."/>
            <person name="St Leger R.J."/>
            <person name="Wang C."/>
        </authorList>
    </citation>
    <scope>NUCLEOTIDE SEQUENCE [LARGE SCALE GENOMIC DNA]</scope>
    <source>
        <strain evidence="5 6">ARSEF 1941</strain>
    </source>
</reference>